<dbReference type="EMBL" id="AMRM01000020">
    <property type="protein sequence ID" value="EKF17698.1"/>
    <property type="molecule type" value="Genomic_DNA"/>
</dbReference>
<dbReference type="GO" id="GO:0003677">
    <property type="term" value="F:DNA binding"/>
    <property type="evidence" value="ECO:0007669"/>
    <property type="project" value="InterPro"/>
</dbReference>
<dbReference type="SMART" id="SM00530">
    <property type="entry name" value="HTH_XRE"/>
    <property type="match status" value="1"/>
</dbReference>
<feature type="domain" description="HTH cro/C1-type" evidence="1">
    <location>
        <begin position="14"/>
        <end position="56"/>
    </location>
</feature>
<dbReference type="STRING" id="391937.NA2_16602"/>
<dbReference type="Pfam" id="PF01381">
    <property type="entry name" value="HTH_3"/>
    <property type="match status" value="1"/>
</dbReference>
<keyword evidence="3" id="KW-1185">Reference proteome</keyword>
<organism evidence="2 3">
    <name type="scientific">Nitratireductor pacificus pht-3B</name>
    <dbReference type="NCBI Taxonomy" id="391937"/>
    <lineage>
        <taxon>Bacteria</taxon>
        <taxon>Pseudomonadati</taxon>
        <taxon>Pseudomonadota</taxon>
        <taxon>Alphaproteobacteria</taxon>
        <taxon>Hyphomicrobiales</taxon>
        <taxon>Phyllobacteriaceae</taxon>
        <taxon>Nitratireductor</taxon>
    </lineage>
</organism>
<dbReference type="eggNOG" id="COG2944">
    <property type="taxonomic scope" value="Bacteria"/>
</dbReference>
<evidence type="ECO:0000313" key="2">
    <source>
        <dbReference type="EMBL" id="EKF17698.1"/>
    </source>
</evidence>
<dbReference type="SUPFAM" id="SSF47413">
    <property type="entry name" value="lambda repressor-like DNA-binding domains"/>
    <property type="match status" value="1"/>
</dbReference>
<dbReference type="PROSITE" id="PS50943">
    <property type="entry name" value="HTH_CROC1"/>
    <property type="match status" value="1"/>
</dbReference>
<evidence type="ECO:0000313" key="3">
    <source>
        <dbReference type="Proteomes" id="UP000006786"/>
    </source>
</evidence>
<comment type="caution">
    <text evidence="2">The sequence shown here is derived from an EMBL/GenBank/DDBJ whole genome shotgun (WGS) entry which is preliminary data.</text>
</comment>
<evidence type="ECO:0000259" key="1">
    <source>
        <dbReference type="PROSITE" id="PS50943"/>
    </source>
</evidence>
<sequence length="286" mass="31709">MTRHEVMMSLPELLRHTRKSSGLSQLELALELGVSQRHVSFLECGKALPSRDLLLAWMAKVEASLSICNAALLRVGYSRTGAFRQGTDDPSRTKTPLRDLLTAHHPFPGLVFDADWITVDINRGGRWLCSVLLPEFMATIEANNKGVDMIAALAHPGGLLSRMRNPELAGYSLLRQLQVEQWVHPSLKPRVDALAEALANRFGPLPPDQASDRIEPHLNLVFDTPYGVLSFLTVQSVHGLPQDITVASLRTELWVPTDQFTRDVMAQQINRLVPRSGLMPVSRTGT</sequence>
<dbReference type="AlphaFoldDB" id="K2N0G8"/>
<dbReference type="Gene3D" id="1.10.260.40">
    <property type="entry name" value="lambda repressor-like DNA-binding domains"/>
    <property type="match status" value="1"/>
</dbReference>
<dbReference type="InterPro" id="IPR010982">
    <property type="entry name" value="Lambda_DNA-bd_dom_sf"/>
</dbReference>
<dbReference type="PATRIC" id="fig|391937.3.peg.3413"/>
<dbReference type="CDD" id="cd00093">
    <property type="entry name" value="HTH_XRE"/>
    <property type="match status" value="1"/>
</dbReference>
<dbReference type="InterPro" id="IPR041413">
    <property type="entry name" value="MLTR_LBD"/>
</dbReference>
<dbReference type="InterPro" id="IPR001387">
    <property type="entry name" value="Cro/C1-type_HTH"/>
</dbReference>
<dbReference type="Proteomes" id="UP000006786">
    <property type="component" value="Unassembled WGS sequence"/>
</dbReference>
<name>K2N0G8_9HYPH</name>
<accession>K2N0G8</accession>
<protein>
    <submittedName>
        <fullName evidence="2">XRE family transcriptional regulator</fullName>
    </submittedName>
</protein>
<dbReference type="Pfam" id="PF17765">
    <property type="entry name" value="MLTR_LBD"/>
    <property type="match status" value="1"/>
</dbReference>
<gene>
    <name evidence="2" type="ORF">NA2_16602</name>
</gene>
<proteinExistence type="predicted"/>
<reference evidence="2 3" key="1">
    <citation type="journal article" date="2012" name="J. Bacteriol.">
        <title>Genome Sequence of Nitratireductor pacificus Type Strain pht-3B.</title>
        <authorList>
            <person name="Lai Q."/>
            <person name="Li G."/>
            <person name="Shao Z."/>
        </authorList>
    </citation>
    <scope>NUCLEOTIDE SEQUENCE [LARGE SCALE GENOMIC DNA]</scope>
    <source>
        <strain evidence="3">pht-3B</strain>
    </source>
</reference>